<dbReference type="EnsemblPlants" id="TuG1812G0400001758.01.T01">
    <property type="protein sequence ID" value="TuG1812G0400001758.01.T01.cds328526"/>
    <property type="gene ID" value="TuG1812G0400001758.01"/>
</dbReference>
<feature type="transmembrane region" description="Helical" evidence="1">
    <location>
        <begin position="38"/>
        <end position="63"/>
    </location>
</feature>
<keyword evidence="1" id="KW-1133">Transmembrane helix</keyword>
<keyword evidence="1" id="KW-0812">Transmembrane</keyword>
<accession>A0A8R7Q2J9</accession>
<evidence type="ECO:0000313" key="3">
    <source>
        <dbReference type="Proteomes" id="UP000015106"/>
    </source>
</evidence>
<evidence type="ECO:0000256" key="1">
    <source>
        <dbReference type="SAM" id="Phobius"/>
    </source>
</evidence>
<organism evidence="2 3">
    <name type="scientific">Triticum urartu</name>
    <name type="common">Red wild einkorn</name>
    <name type="synonym">Crithodium urartu</name>
    <dbReference type="NCBI Taxonomy" id="4572"/>
    <lineage>
        <taxon>Eukaryota</taxon>
        <taxon>Viridiplantae</taxon>
        <taxon>Streptophyta</taxon>
        <taxon>Embryophyta</taxon>
        <taxon>Tracheophyta</taxon>
        <taxon>Spermatophyta</taxon>
        <taxon>Magnoliopsida</taxon>
        <taxon>Liliopsida</taxon>
        <taxon>Poales</taxon>
        <taxon>Poaceae</taxon>
        <taxon>BOP clade</taxon>
        <taxon>Pooideae</taxon>
        <taxon>Triticodae</taxon>
        <taxon>Triticeae</taxon>
        <taxon>Triticinae</taxon>
        <taxon>Triticum</taxon>
    </lineage>
</organism>
<reference evidence="2" key="3">
    <citation type="submission" date="2022-06" db="UniProtKB">
        <authorList>
            <consortium name="EnsemblPlants"/>
        </authorList>
    </citation>
    <scope>IDENTIFICATION</scope>
</reference>
<evidence type="ECO:0000313" key="2">
    <source>
        <dbReference type="EnsemblPlants" id="TuG1812G0400001758.01.T01.cds328526"/>
    </source>
</evidence>
<dbReference type="AlphaFoldDB" id="A0A8R7Q2J9"/>
<proteinExistence type="predicted"/>
<protein>
    <submittedName>
        <fullName evidence="2">Uncharacterized protein</fullName>
    </submittedName>
</protein>
<sequence length="103" mass="12115">PNIDPPLFWVFVRIVETALVFVELCGSSCYQDDKIPPFWLFLNLITEVYVPEVWSVFFLVQLVRDAPCGSQRIIMLQYILIHFEASFLSPRLYFVSCWNICTF</sequence>
<reference evidence="3" key="1">
    <citation type="journal article" date="2013" name="Nature">
        <title>Draft genome of the wheat A-genome progenitor Triticum urartu.</title>
        <authorList>
            <person name="Ling H.Q."/>
            <person name="Zhao S."/>
            <person name="Liu D."/>
            <person name="Wang J."/>
            <person name="Sun H."/>
            <person name="Zhang C."/>
            <person name="Fan H."/>
            <person name="Li D."/>
            <person name="Dong L."/>
            <person name="Tao Y."/>
            <person name="Gao C."/>
            <person name="Wu H."/>
            <person name="Li Y."/>
            <person name="Cui Y."/>
            <person name="Guo X."/>
            <person name="Zheng S."/>
            <person name="Wang B."/>
            <person name="Yu K."/>
            <person name="Liang Q."/>
            <person name="Yang W."/>
            <person name="Lou X."/>
            <person name="Chen J."/>
            <person name="Feng M."/>
            <person name="Jian J."/>
            <person name="Zhang X."/>
            <person name="Luo G."/>
            <person name="Jiang Y."/>
            <person name="Liu J."/>
            <person name="Wang Z."/>
            <person name="Sha Y."/>
            <person name="Zhang B."/>
            <person name="Wu H."/>
            <person name="Tang D."/>
            <person name="Shen Q."/>
            <person name="Xue P."/>
            <person name="Zou S."/>
            <person name="Wang X."/>
            <person name="Liu X."/>
            <person name="Wang F."/>
            <person name="Yang Y."/>
            <person name="An X."/>
            <person name="Dong Z."/>
            <person name="Zhang K."/>
            <person name="Zhang X."/>
            <person name="Luo M.C."/>
            <person name="Dvorak J."/>
            <person name="Tong Y."/>
            <person name="Wang J."/>
            <person name="Yang H."/>
            <person name="Li Z."/>
            <person name="Wang D."/>
            <person name="Zhang A."/>
            <person name="Wang J."/>
        </authorList>
    </citation>
    <scope>NUCLEOTIDE SEQUENCE</scope>
    <source>
        <strain evidence="3">cv. G1812</strain>
    </source>
</reference>
<dbReference type="Proteomes" id="UP000015106">
    <property type="component" value="Chromosome 4"/>
</dbReference>
<name>A0A8R7Q2J9_TRIUA</name>
<keyword evidence="1" id="KW-0472">Membrane</keyword>
<dbReference type="Gramene" id="TuG1812G0400001758.01.T01">
    <property type="protein sequence ID" value="TuG1812G0400001758.01.T01.cds328526"/>
    <property type="gene ID" value="TuG1812G0400001758.01"/>
</dbReference>
<reference evidence="2" key="2">
    <citation type="submission" date="2018-03" db="EMBL/GenBank/DDBJ databases">
        <title>The Triticum urartu genome reveals the dynamic nature of wheat genome evolution.</title>
        <authorList>
            <person name="Ling H."/>
            <person name="Ma B."/>
            <person name="Shi X."/>
            <person name="Liu H."/>
            <person name="Dong L."/>
            <person name="Sun H."/>
            <person name="Cao Y."/>
            <person name="Gao Q."/>
            <person name="Zheng S."/>
            <person name="Li Y."/>
            <person name="Yu Y."/>
            <person name="Du H."/>
            <person name="Qi M."/>
            <person name="Li Y."/>
            <person name="Yu H."/>
            <person name="Cui Y."/>
            <person name="Wang N."/>
            <person name="Chen C."/>
            <person name="Wu H."/>
            <person name="Zhao Y."/>
            <person name="Zhang J."/>
            <person name="Li Y."/>
            <person name="Zhou W."/>
            <person name="Zhang B."/>
            <person name="Hu W."/>
            <person name="Eijk M."/>
            <person name="Tang J."/>
            <person name="Witsenboer H."/>
            <person name="Zhao S."/>
            <person name="Li Z."/>
            <person name="Zhang A."/>
            <person name="Wang D."/>
            <person name="Liang C."/>
        </authorList>
    </citation>
    <scope>NUCLEOTIDE SEQUENCE [LARGE SCALE GENOMIC DNA]</scope>
    <source>
        <strain evidence="2">cv. G1812</strain>
    </source>
</reference>
<keyword evidence="3" id="KW-1185">Reference proteome</keyword>